<evidence type="ECO:0000256" key="1">
    <source>
        <dbReference type="SAM" id="MobiDB-lite"/>
    </source>
</evidence>
<feature type="compositionally biased region" description="Polar residues" evidence="1">
    <location>
        <begin position="35"/>
        <end position="47"/>
    </location>
</feature>
<sequence length="126" mass="14540">MSRSLMNKQVAVDDYDNGDVDGLEYPSDELFRNFRNSQASGSGTDQTDLPEFGNLPPDLDSFFDFRMPSTGFHLVIETLKANRTEARTTLFNVCNHLNIFIIFFYNQLIYLDNVMVNIDFSFLYIL</sequence>
<dbReference type="AlphaFoldDB" id="A0A8X7U8J6"/>
<organism evidence="2 3">
    <name type="scientific">Brassica carinata</name>
    <name type="common">Ethiopian mustard</name>
    <name type="synonym">Abyssinian cabbage</name>
    <dbReference type="NCBI Taxonomy" id="52824"/>
    <lineage>
        <taxon>Eukaryota</taxon>
        <taxon>Viridiplantae</taxon>
        <taxon>Streptophyta</taxon>
        <taxon>Embryophyta</taxon>
        <taxon>Tracheophyta</taxon>
        <taxon>Spermatophyta</taxon>
        <taxon>Magnoliopsida</taxon>
        <taxon>eudicotyledons</taxon>
        <taxon>Gunneridae</taxon>
        <taxon>Pentapetalae</taxon>
        <taxon>rosids</taxon>
        <taxon>malvids</taxon>
        <taxon>Brassicales</taxon>
        <taxon>Brassicaceae</taxon>
        <taxon>Brassiceae</taxon>
        <taxon>Brassica</taxon>
    </lineage>
</organism>
<comment type="caution">
    <text evidence="2">The sequence shown here is derived from an EMBL/GenBank/DDBJ whole genome shotgun (WGS) entry which is preliminary data.</text>
</comment>
<keyword evidence="3" id="KW-1185">Reference proteome</keyword>
<name>A0A8X7U8J6_BRACI</name>
<evidence type="ECO:0000313" key="3">
    <source>
        <dbReference type="Proteomes" id="UP000886595"/>
    </source>
</evidence>
<evidence type="ECO:0000313" key="2">
    <source>
        <dbReference type="EMBL" id="KAG2269822.1"/>
    </source>
</evidence>
<proteinExistence type="predicted"/>
<feature type="region of interest" description="Disordered" evidence="1">
    <location>
        <begin position="35"/>
        <end position="55"/>
    </location>
</feature>
<accession>A0A8X7U8J6</accession>
<gene>
    <name evidence="2" type="ORF">Bca52824_064377</name>
</gene>
<dbReference type="OrthoDB" id="10355538at2759"/>
<protein>
    <submittedName>
        <fullName evidence="2">Uncharacterized protein</fullName>
    </submittedName>
</protein>
<reference evidence="2 3" key="1">
    <citation type="submission" date="2020-02" db="EMBL/GenBank/DDBJ databases">
        <authorList>
            <person name="Ma Q."/>
            <person name="Huang Y."/>
            <person name="Song X."/>
            <person name="Pei D."/>
        </authorList>
    </citation>
    <scope>NUCLEOTIDE SEQUENCE [LARGE SCALE GENOMIC DNA]</scope>
    <source>
        <strain evidence="2">Sxm20200214</strain>
        <tissue evidence="2">Leaf</tissue>
    </source>
</reference>
<dbReference type="EMBL" id="JAAMPC010000013">
    <property type="protein sequence ID" value="KAG2269822.1"/>
    <property type="molecule type" value="Genomic_DNA"/>
</dbReference>
<dbReference type="Proteomes" id="UP000886595">
    <property type="component" value="Unassembled WGS sequence"/>
</dbReference>